<reference evidence="2" key="1">
    <citation type="journal article" date="2015" name="Nature">
        <title>Complex archaea that bridge the gap between prokaryotes and eukaryotes.</title>
        <authorList>
            <person name="Spang A."/>
            <person name="Saw J.H."/>
            <person name="Jorgensen S.L."/>
            <person name="Zaremba-Niedzwiedzka K."/>
            <person name="Martijn J."/>
            <person name="Lind A.E."/>
            <person name="van Eijk R."/>
            <person name="Schleper C."/>
            <person name="Guy L."/>
            <person name="Ettema T.J."/>
        </authorList>
    </citation>
    <scope>NUCLEOTIDE SEQUENCE</scope>
</reference>
<proteinExistence type="predicted"/>
<dbReference type="CDD" id="cd01065">
    <property type="entry name" value="NAD_bind_Shikimate_DH"/>
    <property type="match status" value="1"/>
</dbReference>
<protein>
    <recommendedName>
        <fullName evidence="1">Quinate/shikimate 5-dehydrogenase/glutamyl-tRNA reductase domain-containing protein</fullName>
    </recommendedName>
</protein>
<dbReference type="InterPro" id="IPR022893">
    <property type="entry name" value="Shikimate_DH_fam"/>
</dbReference>
<organism evidence="2">
    <name type="scientific">marine sediment metagenome</name>
    <dbReference type="NCBI Taxonomy" id="412755"/>
    <lineage>
        <taxon>unclassified sequences</taxon>
        <taxon>metagenomes</taxon>
        <taxon>ecological metagenomes</taxon>
    </lineage>
</organism>
<dbReference type="Pfam" id="PF01488">
    <property type="entry name" value="Shikimate_DH"/>
    <property type="match status" value="1"/>
</dbReference>
<accession>A0A0F9CFC9</accession>
<gene>
    <name evidence="2" type="ORF">LCGC14_2331960</name>
</gene>
<dbReference type="GO" id="GO:0004764">
    <property type="term" value="F:shikimate 3-dehydrogenase (NADP+) activity"/>
    <property type="evidence" value="ECO:0007669"/>
    <property type="project" value="InterPro"/>
</dbReference>
<dbReference type="InterPro" id="IPR006151">
    <property type="entry name" value="Shikm_DH/Glu-tRNA_Rdtase"/>
</dbReference>
<name>A0A0F9CFC9_9ZZZZ</name>
<dbReference type="GO" id="GO:0009423">
    <property type="term" value="P:chorismate biosynthetic process"/>
    <property type="evidence" value="ECO:0007669"/>
    <property type="project" value="TreeGrafter"/>
</dbReference>
<feature type="domain" description="Quinate/shikimate 5-dehydrogenase/glutamyl-tRNA reductase" evidence="1">
    <location>
        <begin position="21"/>
        <end position="71"/>
    </location>
</feature>
<dbReference type="PANTHER" id="PTHR21089">
    <property type="entry name" value="SHIKIMATE DEHYDROGENASE"/>
    <property type="match status" value="1"/>
</dbReference>
<dbReference type="SUPFAM" id="SSF51735">
    <property type="entry name" value="NAD(P)-binding Rossmann-fold domains"/>
    <property type="match status" value="1"/>
</dbReference>
<evidence type="ECO:0000313" key="2">
    <source>
        <dbReference type="EMBL" id="KKL47794.1"/>
    </source>
</evidence>
<dbReference type="Gene3D" id="3.40.50.720">
    <property type="entry name" value="NAD(P)-binding Rossmann-like Domain"/>
    <property type="match status" value="1"/>
</dbReference>
<comment type="caution">
    <text evidence="2">The sequence shown here is derived from an EMBL/GenBank/DDBJ whole genome shotgun (WGS) entry which is preliminary data.</text>
</comment>
<dbReference type="InterPro" id="IPR036291">
    <property type="entry name" value="NAD(P)-bd_dom_sf"/>
</dbReference>
<dbReference type="AlphaFoldDB" id="A0A0F9CFC9"/>
<sequence>MEGFLNPLLRRLGEIRPGLGATVIGAGGAARAVVCALARSGVRPLILNRSVQRARGLAEDFGCRGGGLDQVELIQGHNELIVQTTSVGMEPAVEGDPLPDYRFNGSELVYDLVYKPQLTVFLKRAEAAGCTVIPGREMLDRQAEIQFKLFTGQDYPPC</sequence>
<dbReference type="PANTHER" id="PTHR21089:SF1">
    <property type="entry name" value="BIFUNCTIONAL 3-DEHYDROQUINATE DEHYDRATASE_SHIKIMATE DEHYDROGENASE, CHLOROPLASTIC"/>
    <property type="match status" value="1"/>
</dbReference>
<dbReference type="GO" id="GO:0019632">
    <property type="term" value="P:shikimate metabolic process"/>
    <property type="evidence" value="ECO:0007669"/>
    <property type="project" value="TreeGrafter"/>
</dbReference>
<dbReference type="EMBL" id="LAZR01033541">
    <property type="protein sequence ID" value="KKL47794.1"/>
    <property type="molecule type" value="Genomic_DNA"/>
</dbReference>
<evidence type="ECO:0000259" key="1">
    <source>
        <dbReference type="Pfam" id="PF01488"/>
    </source>
</evidence>